<dbReference type="InterPro" id="IPR036736">
    <property type="entry name" value="ACP-like_sf"/>
</dbReference>
<organism evidence="2 3">
    <name type="scientific">Obba rivulosa</name>
    <dbReference type="NCBI Taxonomy" id="1052685"/>
    <lineage>
        <taxon>Eukaryota</taxon>
        <taxon>Fungi</taxon>
        <taxon>Dikarya</taxon>
        <taxon>Basidiomycota</taxon>
        <taxon>Agaricomycotina</taxon>
        <taxon>Agaricomycetes</taxon>
        <taxon>Polyporales</taxon>
        <taxon>Gelatoporiaceae</taxon>
        <taxon>Obba</taxon>
    </lineage>
</organism>
<evidence type="ECO:0000313" key="2">
    <source>
        <dbReference type="EMBL" id="OCH85043.1"/>
    </source>
</evidence>
<dbReference type="EMBL" id="KV722612">
    <property type="protein sequence ID" value="OCH85043.1"/>
    <property type="molecule type" value="Genomic_DNA"/>
</dbReference>
<feature type="compositionally biased region" description="Acidic residues" evidence="1">
    <location>
        <begin position="20"/>
        <end position="35"/>
    </location>
</feature>
<evidence type="ECO:0000313" key="3">
    <source>
        <dbReference type="Proteomes" id="UP000250043"/>
    </source>
</evidence>
<feature type="region of interest" description="Disordered" evidence="1">
    <location>
        <begin position="16"/>
        <end position="35"/>
    </location>
</feature>
<name>A0A8E2AIY7_9APHY</name>
<feature type="region of interest" description="Disordered" evidence="1">
    <location>
        <begin position="113"/>
        <end position="150"/>
    </location>
</feature>
<proteinExistence type="predicted"/>
<dbReference type="Proteomes" id="UP000250043">
    <property type="component" value="Unassembled WGS sequence"/>
</dbReference>
<gene>
    <name evidence="2" type="ORF">OBBRIDRAFT_740556</name>
</gene>
<reference evidence="2 3" key="1">
    <citation type="submission" date="2016-07" db="EMBL/GenBank/DDBJ databases">
        <title>Draft genome of the white-rot fungus Obba rivulosa 3A-2.</title>
        <authorList>
            <consortium name="DOE Joint Genome Institute"/>
            <person name="Miettinen O."/>
            <person name="Riley R."/>
            <person name="Acob R."/>
            <person name="Barry K."/>
            <person name="Cullen D."/>
            <person name="De Vries R."/>
            <person name="Hainaut M."/>
            <person name="Hatakka A."/>
            <person name="Henrissat B."/>
            <person name="Hilden K."/>
            <person name="Kuo R."/>
            <person name="Labutti K."/>
            <person name="Lipzen A."/>
            <person name="Makela M.R."/>
            <person name="Sandor L."/>
            <person name="Spatafora J.W."/>
            <person name="Grigoriev I.V."/>
            <person name="Hibbett D.S."/>
        </authorList>
    </citation>
    <scope>NUCLEOTIDE SEQUENCE [LARGE SCALE GENOMIC DNA]</scope>
    <source>
        <strain evidence="2 3">3A-2</strain>
    </source>
</reference>
<protein>
    <submittedName>
        <fullName evidence="2">Uncharacterized protein</fullName>
    </submittedName>
</protein>
<dbReference type="SUPFAM" id="SSF47336">
    <property type="entry name" value="ACP-like"/>
    <property type="match status" value="1"/>
</dbReference>
<keyword evidence="3" id="KW-1185">Reference proteome</keyword>
<accession>A0A8E2AIY7</accession>
<dbReference type="AlphaFoldDB" id="A0A8E2AIY7"/>
<sequence>MVRLFEDDATAEAIARDIVGEADESAGASDSDDTLVEEAPEVAEIARAVAAQVKRLSRSDEPVPTDVPLMLAGLNSITVVQLHFWLQSTYDYEEDMSRLFEEDVSAEVVARDIVGDAPSSESEDSDSVEARSESGDSPAPTRRTRLMPKAPLSVKVYPTPEEVPLPEAPMPSSTAKYLTAEAVLDSSMPAAESLSGKKAGLVYGLLALGLLGSPHSPTFHLAQAQQALSPRAPASAHTPVFSPWLDTVRYPAMEAIQSPWVADAPHRSIDSVLFPQSPRVF</sequence>
<dbReference type="OrthoDB" id="2802742at2759"/>
<evidence type="ECO:0000256" key="1">
    <source>
        <dbReference type="SAM" id="MobiDB-lite"/>
    </source>
</evidence>